<proteinExistence type="inferred from homology"/>
<dbReference type="GO" id="GO:0009691">
    <property type="term" value="P:cytokinin biosynthetic process"/>
    <property type="evidence" value="ECO:0007669"/>
    <property type="project" value="UniProtKB-KW"/>
</dbReference>
<evidence type="ECO:0000256" key="5">
    <source>
        <dbReference type="ARBA" id="ARBA00023242"/>
    </source>
</evidence>
<feature type="compositionally biased region" description="Basic and acidic residues" evidence="7">
    <location>
        <begin position="37"/>
        <end position="47"/>
    </location>
</feature>
<dbReference type="Proteomes" id="UP001497480">
    <property type="component" value="Unassembled WGS sequence"/>
</dbReference>
<evidence type="ECO:0000256" key="1">
    <source>
        <dbReference type="ARBA" id="ARBA00004496"/>
    </source>
</evidence>
<evidence type="ECO:0000256" key="2">
    <source>
        <dbReference type="ARBA" id="ARBA00022490"/>
    </source>
</evidence>
<comment type="subcellular location">
    <subcellularLocation>
        <location evidence="1">Cytoplasm</location>
    </subcellularLocation>
</comment>
<keyword evidence="3" id="KW-0203">Cytokinin biosynthesis</keyword>
<dbReference type="AlphaFoldDB" id="A0AAV1XH90"/>
<name>A0AAV1XH90_LUPLU</name>
<evidence type="ECO:0000256" key="6">
    <source>
        <dbReference type="ARBA" id="ARBA00024199"/>
    </source>
</evidence>
<evidence type="ECO:0000313" key="9">
    <source>
        <dbReference type="Proteomes" id="UP001497480"/>
    </source>
</evidence>
<evidence type="ECO:0000313" key="8">
    <source>
        <dbReference type="EMBL" id="CAL0320723.1"/>
    </source>
</evidence>
<keyword evidence="4" id="KW-0932">Cytokinin signaling pathway</keyword>
<dbReference type="PANTHER" id="PTHR33347">
    <property type="entry name" value="OSJNBA0091C07.3 PROTEIN"/>
    <property type="match status" value="1"/>
</dbReference>
<evidence type="ECO:0000256" key="4">
    <source>
        <dbReference type="ARBA" id="ARBA00022864"/>
    </source>
</evidence>
<keyword evidence="9" id="KW-1185">Reference proteome</keyword>
<sequence>MNALASEWSSGCESGWTLYLEHSYRDSQFISGSDGFYEDHKDKGTKEEEYEEEDLSMVSDASSGPPHFPYDEAYFNEEENNGGFYSESNAVKLAKSAKKNQKVKENQQHLPSFLHDTASSCVFDLSTNEVDLNNQQTSTESMVDYSQGFSANYIKFQGRSTFHQHLDFIQPSLSENEYEGNDIWYGGKGIWMR</sequence>
<dbReference type="PANTHER" id="PTHR33347:SF1">
    <property type="entry name" value="PROTEIN SOB FIVE-LIKE 5"/>
    <property type="match status" value="1"/>
</dbReference>
<comment type="similarity">
    <text evidence="6">Belongs to the SOFL plant protein family.</text>
</comment>
<dbReference type="GO" id="GO:0005737">
    <property type="term" value="C:cytoplasm"/>
    <property type="evidence" value="ECO:0007669"/>
    <property type="project" value="UniProtKB-SubCell"/>
</dbReference>
<dbReference type="GO" id="GO:0009736">
    <property type="term" value="P:cytokinin-activated signaling pathway"/>
    <property type="evidence" value="ECO:0007669"/>
    <property type="project" value="UniProtKB-KW"/>
</dbReference>
<dbReference type="EMBL" id="CAXHTB010000015">
    <property type="protein sequence ID" value="CAL0320723.1"/>
    <property type="molecule type" value="Genomic_DNA"/>
</dbReference>
<keyword evidence="5" id="KW-0539">Nucleus</keyword>
<evidence type="ECO:0000256" key="3">
    <source>
        <dbReference type="ARBA" id="ARBA00022712"/>
    </source>
</evidence>
<dbReference type="InterPro" id="IPR044670">
    <property type="entry name" value="SOFL"/>
</dbReference>
<feature type="region of interest" description="Disordered" evidence="7">
    <location>
        <begin position="35"/>
        <end position="63"/>
    </location>
</feature>
<evidence type="ECO:0000256" key="7">
    <source>
        <dbReference type="SAM" id="MobiDB-lite"/>
    </source>
</evidence>
<comment type="caution">
    <text evidence="8">The sequence shown here is derived from an EMBL/GenBank/DDBJ whole genome shotgun (WGS) entry which is preliminary data.</text>
</comment>
<keyword evidence="2" id="KW-0963">Cytoplasm</keyword>
<reference evidence="8 9" key="1">
    <citation type="submission" date="2024-03" db="EMBL/GenBank/DDBJ databases">
        <authorList>
            <person name="Martinez-Hernandez J."/>
        </authorList>
    </citation>
    <scope>NUCLEOTIDE SEQUENCE [LARGE SCALE GENOMIC DNA]</scope>
</reference>
<organism evidence="8 9">
    <name type="scientific">Lupinus luteus</name>
    <name type="common">European yellow lupine</name>
    <dbReference type="NCBI Taxonomy" id="3873"/>
    <lineage>
        <taxon>Eukaryota</taxon>
        <taxon>Viridiplantae</taxon>
        <taxon>Streptophyta</taxon>
        <taxon>Embryophyta</taxon>
        <taxon>Tracheophyta</taxon>
        <taxon>Spermatophyta</taxon>
        <taxon>Magnoliopsida</taxon>
        <taxon>eudicotyledons</taxon>
        <taxon>Gunneridae</taxon>
        <taxon>Pentapetalae</taxon>
        <taxon>rosids</taxon>
        <taxon>fabids</taxon>
        <taxon>Fabales</taxon>
        <taxon>Fabaceae</taxon>
        <taxon>Papilionoideae</taxon>
        <taxon>50 kb inversion clade</taxon>
        <taxon>genistoids sensu lato</taxon>
        <taxon>core genistoids</taxon>
        <taxon>Genisteae</taxon>
        <taxon>Lupinus</taxon>
    </lineage>
</organism>
<protein>
    <submittedName>
        <fullName evidence="8">Uncharacterized protein</fullName>
    </submittedName>
</protein>
<accession>A0AAV1XH90</accession>
<gene>
    <name evidence="8" type="ORF">LLUT_LOCUS21783</name>
</gene>